<dbReference type="PANTHER" id="PTHR43489">
    <property type="entry name" value="ISOMERASE"/>
    <property type="match status" value="1"/>
</dbReference>
<name>A0A3P1CLZ1_9BACT</name>
<dbReference type="AlphaFoldDB" id="A0A3P1CLZ1"/>
<organism evidence="3 4">
    <name type="scientific">Larkinella knui</name>
    <dbReference type="NCBI Taxonomy" id="2025310"/>
    <lineage>
        <taxon>Bacteria</taxon>
        <taxon>Pseudomonadati</taxon>
        <taxon>Bacteroidota</taxon>
        <taxon>Cytophagia</taxon>
        <taxon>Cytophagales</taxon>
        <taxon>Spirosomataceae</taxon>
        <taxon>Larkinella</taxon>
    </lineage>
</organism>
<evidence type="ECO:0000313" key="4">
    <source>
        <dbReference type="Proteomes" id="UP000274271"/>
    </source>
</evidence>
<dbReference type="Proteomes" id="UP000274271">
    <property type="component" value="Unassembled WGS sequence"/>
</dbReference>
<comment type="caution">
    <text evidence="3">The sequence shown here is derived from an EMBL/GenBank/DDBJ whole genome shotgun (WGS) entry which is preliminary data.</text>
</comment>
<dbReference type="Gene3D" id="3.20.20.150">
    <property type="entry name" value="Divalent-metal-dependent TIM barrel enzymes"/>
    <property type="match status" value="1"/>
</dbReference>
<reference evidence="3 4" key="1">
    <citation type="submission" date="2018-11" db="EMBL/GenBank/DDBJ databases">
        <authorList>
            <person name="Zhou Z."/>
            <person name="Wang G."/>
        </authorList>
    </citation>
    <scope>NUCLEOTIDE SEQUENCE [LARGE SCALE GENOMIC DNA]</scope>
    <source>
        <strain evidence="3 4">KCTC42998</strain>
    </source>
</reference>
<proteinExistence type="predicted"/>
<evidence type="ECO:0000259" key="2">
    <source>
        <dbReference type="Pfam" id="PF01261"/>
    </source>
</evidence>
<evidence type="ECO:0000256" key="1">
    <source>
        <dbReference type="ARBA" id="ARBA00023235"/>
    </source>
</evidence>
<keyword evidence="4" id="KW-1185">Reference proteome</keyword>
<dbReference type="InterPro" id="IPR036237">
    <property type="entry name" value="Xyl_isomerase-like_sf"/>
</dbReference>
<dbReference type="RefSeq" id="WP_124907992.1">
    <property type="nucleotide sequence ID" value="NZ_RQJP01000003.1"/>
</dbReference>
<protein>
    <submittedName>
        <fullName evidence="3">Sugar phosphate isomerase/epimerase</fullName>
    </submittedName>
</protein>
<dbReference type="OrthoDB" id="9801426at2"/>
<accession>A0A3P1CLZ1</accession>
<dbReference type="GO" id="GO:0016853">
    <property type="term" value="F:isomerase activity"/>
    <property type="evidence" value="ECO:0007669"/>
    <property type="project" value="UniProtKB-KW"/>
</dbReference>
<sequence length="271" mass="29068">MKSCVTIALVPEIKTGPWIYWNDLEASMAKAADLGFDAVELFTASADAVPADRLAALADQFGLKIAAVGTGAGKVLHGLTLTDPDPAIRSKAVAFISDMMAFGATFGAPAIIGSMQGNAVSGIEKKQALAWLAEGLNTLGKRAEDQGVKLIYEPLNRYETNLINQLETGVSFINSLETRSVVLLADLFHMNIEETSLAESIRSAGSHIGHVHFADSNRRPIGRGHTAMNDVATALKEIDYQGYISAEAFPWPDSDQAATQTITSYRQYFSS</sequence>
<dbReference type="EMBL" id="RQJP01000003">
    <property type="protein sequence ID" value="RRB14096.1"/>
    <property type="molecule type" value="Genomic_DNA"/>
</dbReference>
<dbReference type="InterPro" id="IPR013022">
    <property type="entry name" value="Xyl_isomerase-like_TIM-brl"/>
</dbReference>
<feature type="domain" description="Xylose isomerase-like TIM barrel" evidence="2">
    <location>
        <begin position="29"/>
        <end position="254"/>
    </location>
</feature>
<dbReference type="Pfam" id="PF01261">
    <property type="entry name" value="AP_endonuc_2"/>
    <property type="match status" value="1"/>
</dbReference>
<dbReference type="PANTHER" id="PTHR43489:SF7">
    <property type="entry name" value="3-DEHYDRO-D-GULOSIDE 4-EPIMERASE-RELATED"/>
    <property type="match status" value="1"/>
</dbReference>
<keyword evidence="1 3" id="KW-0413">Isomerase</keyword>
<evidence type="ECO:0000313" key="3">
    <source>
        <dbReference type="EMBL" id="RRB14096.1"/>
    </source>
</evidence>
<dbReference type="SUPFAM" id="SSF51658">
    <property type="entry name" value="Xylose isomerase-like"/>
    <property type="match status" value="1"/>
</dbReference>
<dbReference type="InterPro" id="IPR050417">
    <property type="entry name" value="Sugar_Epim/Isomerase"/>
</dbReference>
<gene>
    <name evidence="3" type="ORF">EHT87_17810</name>
</gene>